<dbReference type="AlphaFoldDB" id="A0AAN8CHI7"/>
<evidence type="ECO:0000256" key="1">
    <source>
        <dbReference type="SAM" id="MobiDB-lite"/>
    </source>
</evidence>
<sequence>MGPEHVCPSSSSHPAANNVRARERNAQSFQLRRRNLGDATVSDCPFLLHGKGHSHHQYTTHGSHHRRLEVCGEETFRMSL</sequence>
<evidence type="ECO:0000313" key="3">
    <source>
        <dbReference type="Proteomes" id="UP001335648"/>
    </source>
</evidence>
<protein>
    <submittedName>
        <fullName evidence="2">Uncharacterized protein</fullName>
    </submittedName>
</protein>
<evidence type="ECO:0000313" key="2">
    <source>
        <dbReference type="EMBL" id="KAK5902535.1"/>
    </source>
</evidence>
<feature type="region of interest" description="Disordered" evidence="1">
    <location>
        <begin position="1"/>
        <end position="25"/>
    </location>
</feature>
<reference evidence="2 3" key="1">
    <citation type="journal article" date="2023" name="Mol. Biol. Evol.">
        <title>Genomics of Secondarily Temperate Adaptation in the Only Non-Antarctic Icefish.</title>
        <authorList>
            <person name="Rivera-Colon A.G."/>
            <person name="Rayamajhi N."/>
            <person name="Minhas B.F."/>
            <person name="Madrigal G."/>
            <person name="Bilyk K.T."/>
            <person name="Yoon V."/>
            <person name="Hune M."/>
            <person name="Gregory S."/>
            <person name="Cheng C.H.C."/>
            <person name="Catchen J.M."/>
        </authorList>
    </citation>
    <scope>NUCLEOTIDE SEQUENCE [LARGE SCALE GENOMIC DNA]</scope>
    <source>
        <strain evidence="2">JC2023a</strain>
    </source>
</reference>
<comment type="caution">
    <text evidence="2">The sequence shown here is derived from an EMBL/GenBank/DDBJ whole genome shotgun (WGS) entry which is preliminary data.</text>
</comment>
<dbReference type="EMBL" id="JAULUE010002051">
    <property type="protein sequence ID" value="KAK5902535.1"/>
    <property type="molecule type" value="Genomic_DNA"/>
</dbReference>
<organism evidence="2 3">
    <name type="scientific">Champsocephalus esox</name>
    <name type="common">pike icefish</name>
    <dbReference type="NCBI Taxonomy" id="159716"/>
    <lineage>
        <taxon>Eukaryota</taxon>
        <taxon>Metazoa</taxon>
        <taxon>Chordata</taxon>
        <taxon>Craniata</taxon>
        <taxon>Vertebrata</taxon>
        <taxon>Euteleostomi</taxon>
        <taxon>Actinopterygii</taxon>
        <taxon>Neopterygii</taxon>
        <taxon>Teleostei</taxon>
        <taxon>Neoteleostei</taxon>
        <taxon>Acanthomorphata</taxon>
        <taxon>Eupercaria</taxon>
        <taxon>Perciformes</taxon>
        <taxon>Notothenioidei</taxon>
        <taxon>Channichthyidae</taxon>
        <taxon>Champsocephalus</taxon>
    </lineage>
</organism>
<proteinExistence type="predicted"/>
<dbReference type="Proteomes" id="UP001335648">
    <property type="component" value="Unassembled WGS sequence"/>
</dbReference>
<gene>
    <name evidence="2" type="ORF">CesoFtcFv8_007779</name>
</gene>
<accession>A0AAN8CHI7</accession>
<name>A0AAN8CHI7_9TELE</name>
<keyword evidence="3" id="KW-1185">Reference proteome</keyword>